<dbReference type="EMBL" id="BLXT01004140">
    <property type="protein sequence ID" value="GFO10008.1"/>
    <property type="molecule type" value="Genomic_DNA"/>
</dbReference>
<evidence type="ECO:0000313" key="1">
    <source>
        <dbReference type="EMBL" id="GFO10008.1"/>
    </source>
</evidence>
<accession>A0AAV4AT77</accession>
<name>A0AAV4AT77_9GAST</name>
<gene>
    <name evidence="1" type="ORF">PoB_003651300</name>
</gene>
<evidence type="ECO:0000313" key="2">
    <source>
        <dbReference type="Proteomes" id="UP000735302"/>
    </source>
</evidence>
<dbReference type="Proteomes" id="UP000735302">
    <property type="component" value="Unassembled WGS sequence"/>
</dbReference>
<comment type="caution">
    <text evidence="1">The sequence shown here is derived from an EMBL/GenBank/DDBJ whole genome shotgun (WGS) entry which is preliminary data.</text>
</comment>
<proteinExistence type="predicted"/>
<organism evidence="1 2">
    <name type="scientific">Plakobranchus ocellatus</name>
    <dbReference type="NCBI Taxonomy" id="259542"/>
    <lineage>
        <taxon>Eukaryota</taxon>
        <taxon>Metazoa</taxon>
        <taxon>Spiralia</taxon>
        <taxon>Lophotrochozoa</taxon>
        <taxon>Mollusca</taxon>
        <taxon>Gastropoda</taxon>
        <taxon>Heterobranchia</taxon>
        <taxon>Euthyneura</taxon>
        <taxon>Panpulmonata</taxon>
        <taxon>Sacoglossa</taxon>
        <taxon>Placobranchoidea</taxon>
        <taxon>Plakobranchidae</taxon>
        <taxon>Plakobranchus</taxon>
    </lineage>
</organism>
<sequence length="122" mass="14027">MQPVYIDLSLILKPGVEYMIVQISISRTQQLSFKVSNTTRRKGGPVSEQLLSLSFAQSETGRWWWGRMEGEGTRMEEDATEQAYHVLSWRHGCSEREEDRDQRGMREDATAYCLCVYTTGAL</sequence>
<protein>
    <submittedName>
        <fullName evidence="1">Uncharacterized protein</fullName>
    </submittedName>
</protein>
<dbReference type="AlphaFoldDB" id="A0AAV4AT77"/>
<reference evidence="1 2" key="1">
    <citation type="journal article" date="2021" name="Elife">
        <title>Chloroplast acquisition without the gene transfer in kleptoplastic sea slugs, Plakobranchus ocellatus.</title>
        <authorList>
            <person name="Maeda T."/>
            <person name="Takahashi S."/>
            <person name="Yoshida T."/>
            <person name="Shimamura S."/>
            <person name="Takaki Y."/>
            <person name="Nagai Y."/>
            <person name="Toyoda A."/>
            <person name="Suzuki Y."/>
            <person name="Arimoto A."/>
            <person name="Ishii H."/>
            <person name="Satoh N."/>
            <person name="Nishiyama T."/>
            <person name="Hasebe M."/>
            <person name="Maruyama T."/>
            <person name="Minagawa J."/>
            <person name="Obokata J."/>
            <person name="Shigenobu S."/>
        </authorList>
    </citation>
    <scope>NUCLEOTIDE SEQUENCE [LARGE SCALE GENOMIC DNA]</scope>
</reference>
<keyword evidence="2" id="KW-1185">Reference proteome</keyword>